<keyword evidence="3 7" id="KW-0812">Transmembrane</keyword>
<feature type="transmembrane region" description="Helical" evidence="7">
    <location>
        <begin position="561"/>
        <end position="581"/>
    </location>
</feature>
<dbReference type="GO" id="GO:0005886">
    <property type="term" value="C:plasma membrane"/>
    <property type="evidence" value="ECO:0007669"/>
    <property type="project" value="UniProtKB-SubCell"/>
</dbReference>
<evidence type="ECO:0000259" key="8">
    <source>
        <dbReference type="Pfam" id="PF02687"/>
    </source>
</evidence>
<evidence type="ECO:0000256" key="3">
    <source>
        <dbReference type="ARBA" id="ARBA00022692"/>
    </source>
</evidence>
<dbReference type="AlphaFoldDB" id="A0A2T0JZ06"/>
<dbReference type="InterPro" id="IPR003838">
    <property type="entry name" value="ABC3_permease_C"/>
</dbReference>
<accession>A0A2T0JZ06</accession>
<evidence type="ECO:0000313" key="9">
    <source>
        <dbReference type="EMBL" id="PRX14780.1"/>
    </source>
</evidence>
<dbReference type="Pfam" id="PF02687">
    <property type="entry name" value="FtsX"/>
    <property type="match status" value="2"/>
</dbReference>
<proteinExistence type="inferred from homology"/>
<evidence type="ECO:0000256" key="5">
    <source>
        <dbReference type="ARBA" id="ARBA00023136"/>
    </source>
</evidence>
<dbReference type="EMBL" id="PVMZ01000023">
    <property type="protein sequence ID" value="PRX14780.1"/>
    <property type="molecule type" value="Genomic_DNA"/>
</dbReference>
<name>A0A2T0JZ06_9ACTN</name>
<dbReference type="PANTHER" id="PTHR30572:SF4">
    <property type="entry name" value="ABC TRANSPORTER PERMEASE YTRF"/>
    <property type="match status" value="1"/>
</dbReference>
<keyword evidence="10" id="KW-1185">Reference proteome</keyword>
<keyword evidence="2" id="KW-1003">Cell membrane</keyword>
<feature type="transmembrane region" description="Helical" evidence="7">
    <location>
        <begin position="471"/>
        <end position="495"/>
    </location>
</feature>
<dbReference type="PANTHER" id="PTHR30572">
    <property type="entry name" value="MEMBRANE COMPONENT OF TRANSPORTER-RELATED"/>
    <property type="match status" value="1"/>
</dbReference>
<dbReference type="OrthoDB" id="3291880at2"/>
<comment type="similarity">
    <text evidence="6">Belongs to the ABC-4 integral membrane protein family.</text>
</comment>
<keyword evidence="4 7" id="KW-1133">Transmembrane helix</keyword>
<evidence type="ECO:0000256" key="4">
    <source>
        <dbReference type="ARBA" id="ARBA00022989"/>
    </source>
</evidence>
<comment type="subcellular location">
    <subcellularLocation>
        <location evidence="1">Cell membrane</location>
        <topology evidence="1">Multi-pass membrane protein</topology>
    </subcellularLocation>
</comment>
<protein>
    <submittedName>
        <fullName evidence="9">Putative ABC transport system permease protein</fullName>
    </submittedName>
</protein>
<reference evidence="9 10" key="1">
    <citation type="submission" date="2018-03" db="EMBL/GenBank/DDBJ databases">
        <title>Genomic Encyclopedia of Archaeal and Bacterial Type Strains, Phase II (KMG-II): from individual species to whole genera.</title>
        <authorList>
            <person name="Goeker M."/>
        </authorList>
    </citation>
    <scope>NUCLEOTIDE SEQUENCE [LARGE SCALE GENOMIC DNA]</scope>
    <source>
        <strain evidence="9 10">DSM 43146</strain>
    </source>
</reference>
<feature type="transmembrane region" description="Helical" evidence="7">
    <location>
        <begin position="262"/>
        <end position="285"/>
    </location>
</feature>
<feature type="transmembrane region" description="Helical" evidence="7">
    <location>
        <begin position="306"/>
        <end position="332"/>
    </location>
</feature>
<evidence type="ECO:0000256" key="6">
    <source>
        <dbReference type="ARBA" id="ARBA00038076"/>
    </source>
</evidence>
<sequence>MGRILLVGRLALRDLRRRPVEAALLLLAVLAATTTLTLGLVLRDSAAAPYENTRALTAGPDVVMSARTTGQLAAYGDAAGVTARSGPFPVATSTLATAGQTVDVLVIGRDTVDAPVDRPQVTDGGWVRDGGMVVEAAFATAYGLTAGDQVTLGGRAFEVAGVAVTAASAPFPATTCLGEIPCLHGVAPAGADLPPGMLRNPGLVWLTSADAGRLGVVSYVLNLRLEDPDLAATFIGSPDAPRVALSTEIRTDATEVAGDSQILLMIGAWLLGLLAVASLSVLVGGRMAEQTRRVGLLKAVGGTPGVVAAVLLTEYLLVALVAAAAGLGIGAFTAPLLADAGAGLLGSAGTPALSIPVIGTVTGVALAVAVLATAVPAWRAARSSTVAALADAARPPRRSGWLIQASARLPVPLLLSLRVTARRPRRALLAVAGIAVTVGGVYVALILDGFLSKPFAAGYTVAQVETLRRVLLLWTVILLVLAGVNAIVITLATVLDNRHTAALARALGATPRDVTAALSGAQILPALAGAVLGIFPGGYLLFEAIMGITGGDGDRATPPSAWQLITVVVMTALIVAALTAIPAHLGAHRPVTDSLRAETA</sequence>
<comment type="caution">
    <text evidence="9">The sequence shown here is derived from an EMBL/GenBank/DDBJ whole genome shotgun (WGS) entry which is preliminary data.</text>
</comment>
<feature type="domain" description="ABC3 transporter permease C-terminal" evidence="8">
    <location>
        <begin position="266"/>
        <end position="384"/>
    </location>
</feature>
<feature type="transmembrane region" description="Helical" evidence="7">
    <location>
        <begin position="516"/>
        <end position="541"/>
    </location>
</feature>
<feature type="domain" description="ABC3 transporter permease C-terminal" evidence="8">
    <location>
        <begin position="476"/>
        <end position="581"/>
    </location>
</feature>
<dbReference type="RefSeq" id="WP_106328566.1">
    <property type="nucleotide sequence ID" value="NZ_BOMO01000138.1"/>
</dbReference>
<evidence type="ECO:0000256" key="2">
    <source>
        <dbReference type="ARBA" id="ARBA00022475"/>
    </source>
</evidence>
<evidence type="ECO:0000256" key="7">
    <source>
        <dbReference type="SAM" id="Phobius"/>
    </source>
</evidence>
<dbReference type="GO" id="GO:0022857">
    <property type="term" value="F:transmembrane transporter activity"/>
    <property type="evidence" value="ECO:0007669"/>
    <property type="project" value="TreeGrafter"/>
</dbReference>
<evidence type="ECO:0000313" key="10">
    <source>
        <dbReference type="Proteomes" id="UP000239415"/>
    </source>
</evidence>
<keyword evidence="5 7" id="KW-0472">Membrane</keyword>
<dbReference type="InterPro" id="IPR050250">
    <property type="entry name" value="Macrolide_Exporter_MacB"/>
</dbReference>
<dbReference type="Proteomes" id="UP000239415">
    <property type="component" value="Unassembled WGS sequence"/>
</dbReference>
<organism evidence="9 10">
    <name type="scientific">Actinoplanes italicus</name>
    <dbReference type="NCBI Taxonomy" id="113567"/>
    <lineage>
        <taxon>Bacteria</taxon>
        <taxon>Bacillati</taxon>
        <taxon>Actinomycetota</taxon>
        <taxon>Actinomycetes</taxon>
        <taxon>Micromonosporales</taxon>
        <taxon>Micromonosporaceae</taxon>
        <taxon>Actinoplanes</taxon>
    </lineage>
</organism>
<gene>
    <name evidence="9" type="ORF">CLV67_123166</name>
</gene>
<feature type="transmembrane region" description="Helical" evidence="7">
    <location>
        <begin position="427"/>
        <end position="451"/>
    </location>
</feature>
<evidence type="ECO:0000256" key="1">
    <source>
        <dbReference type="ARBA" id="ARBA00004651"/>
    </source>
</evidence>
<feature type="transmembrane region" description="Helical" evidence="7">
    <location>
        <begin position="352"/>
        <end position="375"/>
    </location>
</feature>